<dbReference type="AlphaFoldDB" id="A0A429ZUN2"/>
<evidence type="ECO:0000256" key="1">
    <source>
        <dbReference type="SAM" id="MobiDB-lite"/>
    </source>
</evidence>
<proteinExistence type="predicted"/>
<gene>
    <name evidence="3" type="ORF">CBF37_09765</name>
</gene>
<sequence length="86" mass="9750">MKKKLVIIGGLALFSGIGITTVHATTSISDVETSVQKSGTMMSENGYRQDRCVERREHHMNKKNHRRCGSERGYRQHMTESTEAVR</sequence>
<evidence type="ECO:0000313" key="4">
    <source>
        <dbReference type="Proteomes" id="UP000287857"/>
    </source>
</evidence>
<keyword evidence="4" id="KW-1185">Reference proteome</keyword>
<dbReference type="RefSeq" id="WP_125984569.1">
    <property type="nucleotide sequence ID" value="NZ_NGJS01000017.1"/>
</dbReference>
<feature type="compositionally biased region" description="Basic residues" evidence="1">
    <location>
        <begin position="58"/>
        <end position="67"/>
    </location>
</feature>
<protein>
    <submittedName>
        <fullName evidence="3">Uncharacterized protein</fullName>
    </submittedName>
</protein>
<evidence type="ECO:0000256" key="2">
    <source>
        <dbReference type="SAM" id="SignalP"/>
    </source>
</evidence>
<organism evidence="3 4">
    <name type="scientific">Vagococcus vulneris</name>
    <dbReference type="NCBI Taxonomy" id="1977869"/>
    <lineage>
        <taxon>Bacteria</taxon>
        <taxon>Bacillati</taxon>
        <taxon>Bacillota</taxon>
        <taxon>Bacilli</taxon>
        <taxon>Lactobacillales</taxon>
        <taxon>Enterococcaceae</taxon>
        <taxon>Vagococcus</taxon>
    </lineage>
</organism>
<dbReference type="EMBL" id="NGJS01000017">
    <property type="protein sequence ID" value="RST97359.1"/>
    <property type="molecule type" value="Genomic_DNA"/>
</dbReference>
<feature type="region of interest" description="Disordered" evidence="1">
    <location>
        <begin position="57"/>
        <end position="86"/>
    </location>
</feature>
<keyword evidence="2" id="KW-0732">Signal</keyword>
<feature type="chain" id="PRO_5019394187" evidence="2">
    <location>
        <begin position="25"/>
        <end position="86"/>
    </location>
</feature>
<dbReference type="Proteomes" id="UP000287857">
    <property type="component" value="Unassembled WGS sequence"/>
</dbReference>
<comment type="caution">
    <text evidence="3">The sequence shown here is derived from an EMBL/GenBank/DDBJ whole genome shotgun (WGS) entry which is preliminary data.</text>
</comment>
<accession>A0A429ZUN2</accession>
<feature type="signal peptide" evidence="2">
    <location>
        <begin position="1"/>
        <end position="24"/>
    </location>
</feature>
<name>A0A429ZUN2_9ENTE</name>
<feature type="compositionally biased region" description="Basic and acidic residues" evidence="1">
    <location>
        <begin position="68"/>
        <end position="86"/>
    </location>
</feature>
<evidence type="ECO:0000313" key="3">
    <source>
        <dbReference type="EMBL" id="RST97359.1"/>
    </source>
</evidence>
<reference evidence="3 4" key="1">
    <citation type="submission" date="2017-05" db="EMBL/GenBank/DDBJ databases">
        <title>Vagococcus spp. assemblies.</title>
        <authorList>
            <person name="Gulvik C.A."/>
        </authorList>
    </citation>
    <scope>NUCLEOTIDE SEQUENCE [LARGE SCALE GENOMIC DNA]</scope>
    <source>
        <strain evidence="3 4">SS1995</strain>
    </source>
</reference>